<proteinExistence type="predicted"/>
<evidence type="ECO:0000313" key="3">
    <source>
        <dbReference type="Proteomes" id="UP000034006"/>
    </source>
</evidence>
<name>A0A0G1HYK1_9BACT</name>
<dbReference type="Proteomes" id="UP000034006">
    <property type="component" value="Unassembled WGS sequence"/>
</dbReference>
<protein>
    <submittedName>
        <fullName evidence="2">Uncharacterized protein</fullName>
    </submittedName>
</protein>
<organism evidence="2 3">
    <name type="scientific">Candidatus Collierbacteria bacterium GW2011_GWB2_44_22</name>
    <dbReference type="NCBI Taxonomy" id="1618387"/>
    <lineage>
        <taxon>Bacteria</taxon>
        <taxon>Candidatus Collieribacteriota</taxon>
    </lineage>
</organism>
<dbReference type="STRING" id="1618387.UW44_C0009G0002"/>
<comment type="caution">
    <text evidence="2">The sequence shown here is derived from an EMBL/GenBank/DDBJ whole genome shotgun (WGS) entry which is preliminary data.</text>
</comment>
<reference evidence="2 3" key="1">
    <citation type="journal article" date="2015" name="Nature">
        <title>rRNA introns, odd ribosomes, and small enigmatic genomes across a large radiation of phyla.</title>
        <authorList>
            <person name="Brown C.T."/>
            <person name="Hug L.A."/>
            <person name="Thomas B.C."/>
            <person name="Sharon I."/>
            <person name="Castelle C.J."/>
            <person name="Singh A."/>
            <person name="Wilkins M.J."/>
            <person name="Williams K.H."/>
            <person name="Banfield J.F."/>
        </authorList>
    </citation>
    <scope>NUCLEOTIDE SEQUENCE [LARGE SCALE GENOMIC DNA]</scope>
</reference>
<dbReference type="AlphaFoldDB" id="A0A0G1HYK1"/>
<accession>A0A0G1HYK1</accession>
<sequence length="77" mass="8330">MEPNGRKCILYRQTKIYLGFVIVLIIIFIGIFVVLPASSSTAGFLGFVDAIVFVFATVIWASLGGNDPNGPEGHNSR</sequence>
<dbReference type="EMBL" id="LCIH01000009">
    <property type="protein sequence ID" value="KKT51638.1"/>
    <property type="molecule type" value="Genomic_DNA"/>
</dbReference>
<feature type="transmembrane region" description="Helical" evidence="1">
    <location>
        <begin position="41"/>
        <end position="63"/>
    </location>
</feature>
<keyword evidence="1" id="KW-0472">Membrane</keyword>
<feature type="transmembrane region" description="Helical" evidence="1">
    <location>
        <begin position="16"/>
        <end position="35"/>
    </location>
</feature>
<evidence type="ECO:0000313" key="2">
    <source>
        <dbReference type="EMBL" id="KKT51638.1"/>
    </source>
</evidence>
<keyword evidence="1" id="KW-1133">Transmembrane helix</keyword>
<evidence type="ECO:0000256" key="1">
    <source>
        <dbReference type="SAM" id="Phobius"/>
    </source>
</evidence>
<gene>
    <name evidence="2" type="ORF">UW44_C0009G0002</name>
</gene>
<keyword evidence="1" id="KW-0812">Transmembrane</keyword>